<reference evidence="3 4" key="1">
    <citation type="journal article" date="2019" name="Environ. Microbiol.">
        <title>At the nexus of three kingdoms: the genome of the mycorrhizal fungus Gigaspora margarita provides insights into plant, endobacterial and fungal interactions.</title>
        <authorList>
            <person name="Venice F."/>
            <person name="Ghignone S."/>
            <person name="Salvioli di Fossalunga A."/>
            <person name="Amselem J."/>
            <person name="Novero M."/>
            <person name="Xianan X."/>
            <person name="Sedzielewska Toro K."/>
            <person name="Morin E."/>
            <person name="Lipzen A."/>
            <person name="Grigoriev I.V."/>
            <person name="Henrissat B."/>
            <person name="Martin F.M."/>
            <person name="Bonfante P."/>
        </authorList>
    </citation>
    <scope>NUCLEOTIDE SEQUENCE [LARGE SCALE GENOMIC DNA]</scope>
    <source>
        <strain evidence="3 4">BEG34</strain>
    </source>
</reference>
<sequence>MSVNFFEDLSKEFSQLLDEFDDYDVVIQAGEEPNFKEFNAHSNVLRSRSPYFKVALSNQWANRNNGVTIFKKPNISPVVFLLTLRYIYTGILDLTNQSSSNILALLVACDELMLDKLVNHVQKHLINQESSWLQENIIFSLLTVLKLQSCKEIQDYIMITICKNPKPFFELKEFPTLNKDIILSLVKRDDMDIEEIDIWKYLLKWGTAQFVAFKGPSKEKFQMTDVTKWKDNDFASLKKSLDPFIQYIRFHEISHEDFYHHIRPYKKVIPEDIYEDLVAYLMANVMPKFLNMPSRCGSINIDSVIIERNKAAVITNWIEKRPTFTRKPFYQFTLTYRATRDGFNQNTFNAKNQNNVILGLIKIKDSKKIIGGYSPLGFKSYNSYRRKRDKWESTNDSFIFCFGDEKSSTILSRVTNSTYAIYSYSGSWMNFGNSDLVLNGQNGSCSQSYYENEILDTNSFVVEELETFIVQKN</sequence>
<evidence type="ECO:0000259" key="1">
    <source>
        <dbReference type="PROSITE" id="PS50097"/>
    </source>
</evidence>
<feature type="domain" description="TLDc" evidence="2">
    <location>
        <begin position="304"/>
        <end position="471"/>
    </location>
</feature>
<dbReference type="SMART" id="SM00225">
    <property type="entry name" value="BTB"/>
    <property type="match status" value="1"/>
</dbReference>
<dbReference type="AlphaFoldDB" id="A0A8H4ALA5"/>
<keyword evidence="4" id="KW-1185">Reference proteome</keyword>
<dbReference type="PANTHER" id="PTHR24410:SF23">
    <property type="entry name" value="BTB DOMAIN-CONTAINING PROTEIN-RELATED"/>
    <property type="match status" value="1"/>
</dbReference>
<proteinExistence type="predicted"/>
<dbReference type="Pfam" id="PF07534">
    <property type="entry name" value="TLD"/>
    <property type="match status" value="1"/>
</dbReference>
<dbReference type="PROSITE" id="PS50097">
    <property type="entry name" value="BTB"/>
    <property type="match status" value="1"/>
</dbReference>
<accession>A0A8H4ALA5</accession>
<dbReference type="Proteomes" id="UP000439903">
    <property type="component" value="Unassembled WGS sequence"/>
</dbReference>
<comment type="caution">
    <text evidence="3">The sequence shown here is derived from an EMBL/GenBank/DDBJ whole genome shotgun (WGS) entry which is preliminary data.</text>
</comment>
<evidence type="ECO:0000313" key="3">
    <source>
        <dbReference type="EMBL" id="KAF0509713.1"/>
    </source>
</evidence>
<dbReference type="OrthoDB" id="5948799at2759"/>
<dbReference type="InterPro" id="IPR006571">
    <property type="entry name" value="TLDc_dom"/>
</dbReference>
<dbReference type="SUPFAM" id="SSF54695">
    <property type="entry name" value="POZ domain"/>
    <property type="match status" value="1"/>
</dbReference>
<dbReference type="InterPro" id="IPR051481">
    <property type="entry name" value="BTB-POZ/Galectin-3-binding"/>
</dbReference>
<dbReference type="Pfam" id="PF07707">
    <property type="entry name" value="BACK"/>
    <property type="match status" value="1"/>
</dbReference>
<feature type="domain" description="BTB" evidence="1">
    <location>
        <begin position="23"/>
        <end position="96"/>
    </location>
</feature>
<dbReference type="Gene3D" id="3.30.710.10">
    <property type="entry name" value="Potassium Channel Kv1.1, Chain A"/>
    <property type="match status" value="1"/>
</dbReference>
<dbReference type="InterPro" id="IPR000210">
    <property type="entry name" value="BTB/POZ_dom"/>
</dbReference>
<evidence type="ECO:0000259" key="2">
    <source>
        <dbReference type="PROSITE" id="PS51886"/>
    </source>
</evidence>
<evidence type="ECO:0000313" key="4">
    <source>
        <dbReference type="Proteomes" id="UP000439903"/>
    </source>
</evidence>
<dbReference type="PROSITE" id="PS51886">
    <property type="entry name" value="TLDC"/>
    <property type="match status" value="1"/>
</dbReference>
<organism evidence="3 4">
    <name type="scientific">Gigaspora margarita</name>
    <dbReference type="NCBI Taxonomy" id="4874"/>
    <lineage>
        <taxon>Eukaryota</taxon>
        <taxon>Fungi</taxon>
        <taxon>Fungi incertae sedis</taxon>
        <taxon>Mucoromycota</taxon>
        <taxon>Glomeromycotina</taxon>
        <taxon>Glomeromycetes</taxon>
        <taxon>Diversisporales</taxon>
        <taxon>Gigasporaceae</taxon>
        <taxon>Gigaspora</taxon>
    </lineage>
</organism>
<name>A0A8H4ALA5_GIGMA</name>
<protein>
    <submittedName>
        <fullName evidence="3">Serine-enriched protein</fullName>
    </submittedName>
</protein>
<dbReference type="InterPro" id="IPR011333">
    <property type="entry name" value="SKP1/BTB/POZ_sf"/>
</dbReference>
<dbReference type="EMBL" id="WTPW01000453">
    <property type="protein sequence ID" value="KAF0509713.1"/>
    <property type="molecule type" value="Genomic_DNA"/>
</dbReference>
<dbReference type="PANTHER" id="PTHR24410">
    <property type="entry name" value="HL07962P-RELATED"/>
    <property type="match status" value="1"/>
</dbReference>
<dbReference type="CDD" id="cd18186">
    <property type="entry name" value="BTB_POZ_ZBTB_KLHL-like"/>
    <property type="match status" value="1"/>
</dbReference>
<dbReference type="InterPro" id="IPR011705">
    <property type="entry name" value="BACK"/>
</dbReference>
<dbReference type="Pfam" id="PF00651">
    <property type="entry name" value="BTB"/>
    <property type="match status" value="1"/>
</dbReference>
<gene>
    <name evidence="3" type="ORF">F8M41_018549</name>
</gene>